<gene>
    <name evidence="2" type="ORF">AB8O55_19705</name>
</gene>
<keyword evidence="3" id="KW-1185">Reference proteome</keyword>
<evidence type="ECO:0000313" key="2">
    <source>
        <dbReference type="EMBL" id="MEY8041639.1"/>
    </source>
</evidence>
<proteinExistence type="predicted"/>
<accession>A0ABV4CLL7</accession>
<dbReference type="NCBIfam" id="NF033521">
    <property type="entry name" value="lasso_leader_L3"/>
    <property type="match status" value="1"/>
</dbReference>
<feature type="region of interest" description="Disordered" evidence="1">
    <location>
        <begin position="1"/>
        <end position="22"/>
    </location>
</feature>
<organism evidence="2 3">
    <name type="scientific">Saccharopolyspora cebuensis</name>
    <dbReference type="NCBI Taxonomy" id="418759"/>
    <lineage>
        <taxon>Bacteria</taxon>
        <taxon>Bacillati</taxon>
        <taxon>Actinomycetota</taxon>
        <taxon>Actinomycetes</taxon>
        <taxon>Pseudonocardiales</taxon>
        <taxon>Pseudonocardiaceae</taxon>
        <taxon>Saccharopolyspora</taxon>
    </lineage>
</organism>
<dbReference type="EMBL" id="JBGEHV010000040">
    <property type="protein sequence ID" value="MEY8041639.1"/>
    <property type="molecule type" value="Genomic_DNA"/>
</dbReference>
<evidence type="ECO:0000313" key="3">
    <source>
        <dbReference type="Proteomes" id="UP001564626"/>
    </source>
</evidence>
<dbReference type="Proteomes" id="UP001564626">
    <property type="component" value="Unassembled WGS sequence"/>
</dbReference>
<reference evidence="2 3" key="1">
    <citation type="submission" date="2024-08" db="EMBL/GenBank/DDBJ databases">
        <title>Genome mining of Saccharopolyspora cebuensis PGLac3 from Nigerian medicinal plant.</title>
        <authorList>
            <person name="Ezeobiora C.E."/>
            <person name="Igbokwe N.H."/>
            <person name="Amin D.H."/>
            <person name="Mendie U.E."/>
        </authorList>
    </citation>
    <scope>NUCLEOTIDE SEQUENCE [LARGE SCALE GENOMIC DNA]</scope>
    <source>
        <strain evidence="2 3">PGLac3</strain>
    </source>
</reference>
<sequence>MAGDGPTRPARATLDRTAVQEVTMPEHYAAPELTEVGDFTTDTLGPLGPKYDLHYWLAN</sequence>
<protein>
    <submittedName>
        <fullName evidence="2">Lasso RiPP family leader peptide-containing protein</fullName>
    </submittedName>
</protein>
<evidence type="ECO:0000256" key="1">
    <source>
        <dbReference type="SAM" id="MobiDB-lite"/>
    </source>
</evidence>
<dbReference type="RefSeq" id="WP_369775135.1">
    <property type="nucleotide sequence ID" value="NZ_JBGEHV010000040.1"/>
</dbReference>
<name>A0ABV4CLL7_9PSEU</name>
<comment type="caution">
    <text evidence="2">The sequence shown here is derived from an EMBL/GenBank/DDBJ whole genome shotgun (WGS) entry which is preliminary data.</text>
</comment>